<comment type="similarity">
    <text evidence="2 9">Belongs to the Wnt family.</text>
</comment>
<protein>
    <recommendedName>
        <fullName evidence="9">Protein Wnt</fullName>
    </recommendedName>
</protein>
<dbReference type="PANTHER" id="PTHR12027:SF114">
    <property type="entry name" value="PROTEIN MOM-2"/>
    <property type="match status" value="1"/>
</dbReference>
<comment type="function">
    <text evidence="9">Ligand for members of the frizzled family of seven transmembrane receptors.</text>
</comment>
<feature type="non-terminal residue" evidence="10">
    <location>
        <position position="323"/>
    </location>
</feature>
<comment type="caution">
    <text evidence="10">The sequence shown here is derived from an EMBL/GenBank/DDBJ whole genome shotgun (WGS) entry which is preliminary data.</text>
</comment>
<evidence type="ECO:0000256" key="8">
    <source>
        <dbReference type="ARBA" id="ARBA00023288"/>
    </source>
</evidence>
<accession>A0AA36D461</accession>
<keyword evidence="6 9" id="KW-0879">Wnt signaling pathway</keyword>
<dbReference type="InterPro" id="IPR005817">
    <property type="entry name" value="Wnt"/>
</dbReference>
<gene>
    <name evidence="10" type="ORF">MSPICULIGERA_LOCUS18599</name>
</gene>
<keyword evidence="4" id="KW-0964">Secreted</keyword>
<dbReference type="GO" id="GO:0005125">
    <property type="term" value="F:cytokine activity"/>
    <property type="evidence" value="ECO:0007669"/>
    <property type="project" value="TreeGrafter"/>
</dbReference>
<reference evidence="10" key="1">
    <citation type="submission" date="2023-06" db="EMBL/GenBank/DDBJ databases">
        <authorList>
            <person name="Delattre M."/>
        </authorList>
    </citation>
    <scope>NUCLEOTIDE SEQUENCE</scope>
    <source>
        <strain evidence="10">AF72</strain>
    </source>
</reference>
<dbReference type="InterPro" id="IPR043158">
    <property type="entry name" value="Wnt_C"/>
</dbReference>
<keyword evidence="3 9" id="KW-0217">Developmental protein</keyword>
<dbReference type="Gene3D" id="3.30.2460.20">
    <property type="match status" value="1"/>
</dbReference>
<evidence type="ECO:0000313" key="11">
    <source>
        <dbReference type="Proteomes" id="UP001177023"/>
    </source>
</evidence>
<proteinExistence type="inferred from homology"/>
<organism evidence="10 11">
    <name type="scientific">Mesorhabditis spiculigera</name>
    <dbReference type="NCBI Taxonomy" id="96644"/>
    <lineage>
        <taxon>Eukaryota</taxon>
        <taxon>Metazoa</taxon>
        <taxon>Ecdysozoa</taxon>
        <taxon>Nematoda</taxon>
        <taxon>Chromadorea</taxon>
        <taxon>Rhabditida</taxon>
        <taxon>Rhabditina</taxon>
        <taxon>Rhabditomorpha</taxon>
        <taxon>Rhabditoidea</taxon>
        <taxon>Rhabditidae</taxon>
        <taxon>Mesorhabditinae</taxon>
        <taxon>Mesorhabditis</taxon>
    </lineage>
</organism>
<sequence>MFRLLTELTPGLSSIHPSTCGLIPGLNKRQKELCARNTDTMNHVVSGLRMAVDECQRTFATNVWNCSVTARSEQPMKAASKESAYVYAIAAAGMSHSIAKACSKGVIGDCSCGPMPSTMSQKYIWAGCSDNVKYGNTFGRKFIDASDKENKDARSMMNLHNNRVGRRLLANSMRKECKCHGVSGSCVTKTCWKVVPQFDEFAMKLKEKYDFAQQVAAAPHSEELVLKDPPPVEGLRVGRFLDVEKERNRVPKNDLVFLESSPDYCQKSTEGRECTNNCRSVCCGRGWTTVREVVEEPCHCKFIWCCEVKCKTCSRIVDKNYCR</sequence>
<dbReference type="Proteomes" id="UP001177023">
    <property type="component" value="Unassembled WGS sequence"/>
</dbReference>
<dbReference type="GO" id="GO:0005109">
    <property type="term" value="F:frizzled binding"/>
    <property type="evidence" value="ECO:0007669"/>
    <property type="project" value="TreeGrafter"/>
</dbReference>
<evidence type="ECO:0000256" key="6">
    <source>
        <dbReference type="ARBA" id="ARBA00022687"/>
    </source>
</evidence>
<keyword evidence="7" id="KW-1015">Disulfide bond</keyword>
<evidence type="ECO:0000313" key="10">
    <source>
        <dbReference type="EMBL" id="CAJ0580401.1"/>
    </source>
</evidence>
<evidence type="ECO:0000256" key="1">
    <source>
        <dbReference type="ARBA" id="ARBA00004498"/>
    </source>
</evidence>
<dbReference type="CDD" id="cd13113">
    <property type="entry name" value="Wnt"/>
    <property type="match status" value="1"/>
</dbReference>
<dbReference type="SMART" id="SM00097">
    <property type="entry name" value="WNT1"/>
    <property type="match status" value="1"/>
</dbReference>
<dbReference type="Pfam" id="PF00110">
    <property type="entry name" value="wnt"/>
    <property type="match status" value="1"/>
</dbReference>
<dbReference type="EMBL" id="CATQJA010002659">
    <property type="protein sequence ID" value="CAJ0580401.1"/>
    <property type="molecule type" value="Genomic_DNA"/>
</dbReference>
<evidence type="ECO:0000256" key="4">
    <source>
        <dbReference type="ARBA" id="ARBA00022525"/>
    </source>
</evidence>
<comment type="subcellular location">
    <subcellularLocation>
        <location evidence="1 9">Secreted</location>
        <location evidence="1 9">Extracellular space</location>
        <location evidence="1 9">Extracellular matrix</location>
    </subcellularLocation>
</comment>
<dbReference type="PROSITE" id="PS00246">
    <property type="entry name" value="WNT1"/>
    <property type="match status" value="1"/>
</dbReference>
<evidence type="ECO:0000256" key="5">
    <source>
        <dbReference type="ARBA" id="ARBA00022530"/>
    </source>
</evidence>
<dbReference type="GO" id="GO:0030182">
    <property type="term" value="P:neuron differentiation"/>
    <property type="evidence" value="ECO:0007669"/>
    <property type="project" value="TreeGrafter"/>
</dbReference>
<keyword evidence="11" id="KW-1185">Reference proteome</keyword>
<dbReference type="GO" id="GO:0060070">
    <property type="term" value="P:canonical Wnt signaling pathway"/>
    <property type="evidence" value="ECO:0007669"/>
    <property type="project" value="TreeGrafter"/>
</dbReference>
<dbReference type="AlphaFoldDB" id="A0AA36D461"/>
<keyword evidence="5" id="KW-0272">Extracellular matrix</keyword>
<dbReference type="GO" id="GO:0045165">
    <property type="term" value="P:cell fate commitment"/>
    <property type="evidence" value="ECO:0007669"/>
    <property type="project" value="TreeGrafter"/>
</dbReference>
<dbReference type="GO" id="GO:0005615">
    <property type="term" value="C:extracellular space"/>
    <property type="evidence" value="ECO:0007669"/>
    <property type="project" value="TreeGrafter"/>
</dbReference>
<evidence type="ECO:0000256" key="7">
    <source>
        <dbReference type="ARBA" id="ARBA00023157"/>
    </source>
</evidence>
<dbReference type="PANTHER" id="PTHR12027">
    <property type="entry name" value="WNT RELATED"/>
    <property type="match status" value="1"/>
</dbReference>
<keyword evidence="8" id="KW-0449">Lipoprotein</keyword>
<evidence type="ECO:0000256" key="9">
    <source>
        <dbReference type="RuleBase" id="RU003500"/>
    </source>
</evidence>
<evidence type="ECO:0000256" key="2">
    <source>
        <dbReference type="ARBA" id="ARBA00005683"/>
    </source>
</evidence>
<evidence type="ECO:0000256" key="3">
    <source>
        <dbReference type="ARBA" id="ARBA00022473"/>
    </source>
</evidence>
<name>A0AA36D461_9BILA</name>
<dbReference type="InterPro" id="IPR018161">
    <property type="entry name" value="Wnt_CS"/>
</dbReference>
<dbReference type="PRINTS" id="PR01349">
    <property type="entry name" value="WNTPROTEIN"/>
</dbReference>